<dbReference type="Gene3D" id="3.60.10.10">
    <property type="entry name" value="Endonuclease/exonuclease/phosphatase"/>
    <property type="match status" value="1"/>
</dbReference>
<evidence type="ECO:0000313" key="4">
    <source>
        <dbReference type="EnsemblMetazoa" id="Aqu2.1.14737_001"/>
    </source>
</evidence>
<feature type="compositionally biased region" description="Basic and acidic residues" evidence="2">
    <location>
        <begin position="845"/>
        <end position="866"/>
    </location>
</feature>
<accession>A0A1X7TIW8</accession>
<dbReference type="InterPro" id="IPR005135">
    <property type="entry name" value="Endo/exonuclease/phosphatase"/>
</dbReference>
<organism evidence="4">
    <name type="scientific">Amphimedon queenslandica</name>
    <name type="common">Sponge</name>
    <dbReference type="NCBI Taxonomy" id="400682"/>
    <lineage>
        <taxon>Eukaryota</taxon>
        <taxon>Metazoa</taxon>
        <taxon>Porifera</taxon>
        <taxon>Demospongiae</taxon>
        <taxon>Heteroscleromorpha</taxon>
        <taxon>Haplosclerida</taxon>
        <taxon>Niphatidae</taxon>
        <taxon>Amphimedon</taxon>
    </lineage>
</organism>
<dbReference type="GO" id="GO:0003824">
    <property type="term" value="F:catalytic activity"/>
    <property type="evidence" value="ECO:0007669"/>
    <property type="project" value="InterPro"/>
</dbReference>
<feature type="compositionally biased region" description="Basic and acidic residues" evidence="2">
    <location>
        <begin position="873"/>
        <end position="884"/>
    </location>
</feature>
<evidence type="ECO:0000256" key="2">
    <source>
        <dbReference type="SAM" id="MobiDB-lite"/>
    </source>
</evidence>
<dbReference type="SUPFAM" id="SSF56219">
    <property type="entry name" value="DNase I-like"/>
    <property type="match status" value="1"/>
</dbReference>
<dbReference type="Pfam" id="PF14529">
    <property type="entry name" value="Exo_endo_phos_2"/>
    <property type="match status" value="1"/>
</dbReference>
<dbReference type="SUPFAM" id="SSF56672">
    <property type="entry name" value="DNA/RNA polymerases"/>
    <property type="match status" value="1"/>
</dbReference>
<name>A0A1X7TIW8_AMPQE</name>
<dbReference type="InterPro" id="IPR036691">
    <property type="entry name" value="Endo/exonu/phosph_ase_sf"/>
</dbReference>
<dbReference type="InterPro" id="IPR043502">
    <property type="entry name" value="DNA/RNA_pol_sf"/>
</dbReference>
<dbReference type="STRING" id="400682.A0A1X7TIW8"/>
<reference evidence="4" key="1">
    <citation type="submission" date="2017-05" db="UniProtKB">
        <authorList>
            <consortium name="EnsemblMetazoa"/>
        </authorList>
    </citation>
    <scope>IDENTIFICATION</scope>
</reference>
<feature type="coiled-coil region" evidence="1">
    <location>
        <begin position="902"/>
        <end position="964"/>
    </location>
</feature>
<dbReference type="PANTHER" id="PTHR33332">
    <property type="entry name" value="REVERSE TRANSCRIPTASE DOMAIN-CONTAINING PROTEIN"/>
    <property type="match status" value="1"/>
</dbReference>
<feature type="region of interest" description="Disordered" evidence="2">
    <location>
        <begin position="844"/>
        <end position="899"/>
    </location>
</feature>
<dbReference type="InParanoid" id="A0A1X7TIW8"/>
<dbReference type="Pfam" id="PF00078">
    <property type="entry name" value="RVT_1"/>
    <property type="match status" value="1"/>
</dbReference>
<sequence>MDYNIVALTETWCHQGISDYELLPQGYTVYREDRDFRGGGVLLAISSGLASVRVPSPPGVECIIVRVFSSKPFLLCVVYVPPNCQDSYLSPLLSLLSSFSLTEEILVLGDFNLPDICWDSMTAVSSLSTSLCDFAVDCGLQQMVAGPTHEKDIEFLWKSLKSIILDGCDRFIPVAPVPSPRYPKWFSGPIRHKLHIVKSLRSKANNNKASASLGSLEESLQEDIKAARQRYETNLVSQFATNNVSGLHRYIQQMLKRHLLPVSMSLDGKTVTDDGDKASIFNEYFYSVFFPSSNPPDIPSSSPLGPVLTDFVITLEDVFWDLSHLKTGKAPGIDGISATVLKFCATALCEPVHYLFSECLRQSHLPVEWKTHVIIPIYKNGDKSLVNNYRPISLLCILSKVLERIIFDKMYDHIVTHTIGLNQFGFLKNSSTVQQLLAHLYGIVNSLTNHVQSDVVYLDIRKAFDSVSHNGLLLKLWSAGVCGLPWQLIRSYLYGRKQCVRVGSSFSSLLDVTSGVPQGSILGPLLFLLSINDLSCIPIYSSVLLFADDSKCRRAIRSIEDCQLLQADLDSFCEWSLSSSLRFNNSKSFVVRFHPPRTNPYVFHYSLDGGSIMNRAVCKDLGVLFSSSLSWSPQVKAVLKKAYGVLWMLKHVFPCTTTTTAVKRKLYLTLVIPILTYCCQVWRPSLIKDIVALELLQRRATKYILNDFVSDYKTRLLHLKLLPLSYQLELVEITFFISQLRSRTSHFDILDYFSFSSASTRFGQWIIPTISGQCCPPTSSFAIQKITNNKAVMFGGAVASDDGRSDIDVNTVYTCQLESDTTIQELRVSEGNKTSLQEALLEASQQDKTRVEGVKETKLSSTKEEVSTGPTDVYKDNDDVKGEEKEEEQTTETKQTTSEEEIEKLKAKVVDSETYIATLTEEKTLTNEENEKLKAKSVDDEMVIAKLTKEKLQLKEELQSMKDTTTAEKTTKEISSIGIQFDYIVPSMDNLECLSDVNIASKKLFLIQGDRPQLLNWERYGLRIGVSG</sequence>
<evidence type="ECO:0000259" key="3">
    <source>
        <dbReference type="PROSITE" id="PS50878"/>
    </source>
</evidence>
<proteinExistence type="predicted"/>
<dbReference type="InterPro" id="IPR000477">
    <property type="entry name" value="RT_dom"/>
</dbReference>
<dbReference type="eggNOG" id="KOG1075">
    <property type="taxonomic scope" value="Eukaryota"/>
</dbReference>
<evidence type="ECO:0000256" key="1">
    <source>
        <dbReference type="SAM" id="Coils"/>
    </source>
</evidence>
<dbReference type="OrthoDB" id="10251809at2759"/>
<dbReference type="OMA" id="LVEITFF"/>
<dbReference type="EnsemblMetazoa" id="Aqu2.1.14737_001">
    <property type="protein sequence ID" value="Aqu2.1.14737_001"/>
    <property type="gene ID" value="Aqu2.1.14737"/>
</dbReference>
<dbReference type="CDD" id="cd01650">
    <property type="entry name" value="RT_nLTR_like"/>
    <property type="match status" value="1"/>
</dbReference>
<dbReference type="PROSITE" id="PS50878">
    <property type="entry name" value="RT_POL"/>
    <property type="match status" value="1"/>
</dbReference>
<feature type="domain" description="Reverse transcriptase" evidence="3">
    <location>
        <begin position="358"/>
        <end position="607"/>
    </location>
</feature>
<protein>
    <recommendedName>
        <fullName evidence="3">Reverse transcriptase domain-containing protein</fullName>
    </recommendedName>
</protein>
<keyword evidence="1" id="KW-0175">Coiled coil</keyword>
<dbReference type="AlphaFoldDB" id="A0A1X7TIW8"/>